<protein>
    <submittedName>
        <fullName evidence="4">Uncharacterized protein</fullName>
    </submittedName>
</protein>
<evidence type="ECO:0000256" key="2">
    <source>
        <dbReference type="ARBA" id="ARBA00023306"/>
    </source>
</evidence>
<sequence length="63" mass="7037">MEAAAEDVCRTPQRYKIPAAAVCPAAPKKKAAVFLKQQIAPRDGYFQPPDLELFFAVAFRREV</sequence>
<dbReference type="Proteomes" id="UP000231279">
    <property type="component" value="Unassembled WGS sequence"/>
</dbReference>
<proteinExistence type="predicted"/>
<dbReference type="AlphaFoldDB" id="A0A2G9G7Q2"/>
<evidence type="ECO:0000313" key="5">
    <source>
        <dbReference type="Proteomes" id="UP000231279"/>
    </source>
</evidence>
<dbReference type="GO" id="GO:0004860">
    <property type="term" value="F:protein kinase inhibitor activity"/>
    <property type="evidence" value="ECO:0007669"/>
    <property type="project" value="UniProtKB-KW"/>
</dbReference>
<dbReference type="PANTHER" id="PTHR33142">
    <property type="entry name" value="CYCLIN-DEPENDENT PROTEIN KINASE INHIBITOR SMR13"/>
    <property type="match status" value="1"/>
</dbReference>
<accession>A0A2G9G7Q2</accession>
<evidence type="ECO:0000313" key="3">
    <source>
        <dbReference type="EMBL" id="PIN00715.1"/>
    </source>
</evidence>
<reference evidence="4" key="3">
    <citation type="journal article" date="2018" name="Gigascience">
        <title>Genome assembly of the pink ipe (Handroanthus impetiginosus, Bignoniaceae), a highly-valued ecologically keystone neotropical timber forest tree.</title>
        <authorList>
            <person name="Silva-Junior O.B."/>
            <person name="Novaes E."/>
            <person name="Grattapaglia D."/>
            <person name="Collevatti R.G."/>
        </authorList>
    </citation>
    <scope>NUCLEOTIDE SEQUENCE [LARGE SCALE GENOMIC DNA]</scope>
    <source>
        <strain evidence="4">UFG-1</strain>
        <tissue evidence="4">Leaf</tissue>
    </source>
</reference>
<gene>
    <name evidence="4" type="ORF">CDL12_26156</name>
    <name evidence="3" type="ORF">CDL12_26778</name>
</gene>
<comment type="caution">
    <text evidence="4">The sequence shown here is derived from an EMBL/GenBank/DDBJ whole genome shotgun (WGS) entry which is preliminary data.</text>
</comment>
<keyword evidence="2" id="KW-0131">Cell cycle</keyword>
<dbReference type="EMBL" id="NKXS01006468">
    <property type="protein sequence ID" value="PIN01333.1"/>
    <property type="molecule type" value="Genomic_DNA"/>
</dbReference>
<evidence type="ECO:0000313" key="4">
    <source>
        <dbReference type="EMBL" id="PIN01333.1"/>
    </source>
</evidence>
<dbReference type="EMBL" id="NKXS01006792">
    <property type="protein sequence ID" value="PIN00715.1"/>
    <property type="molecule type" value="Genomic_DNA"/>
</dbReference>
<dbReference type="OrthoDB" id="650965at2759"/>
<dbReference type="PANTHER" id="PTHR33142:SF15">
    <property type="entry name" value="CYCLIN-DEPENDENT PROTEIN KINASE INHIBITOR SMR4"/>
    <property type="match status" value="1"/>
</dbReference>
<name>A0A2G9G7Q2_9LAMI</name>
<dbReference type="InterPro" id="IPR040389">
    <property type="entry name" value="SMR"/>
</dbReference>
<organism evidence="4 5">
    <name type="scientific">Handroanthus impetiginosus</name>
    <dbReference type="NCBI Taxonomy" id="429701"/>
    <lineage>
        <taxon>Eukaryota</taxon>
        <taxon>Viridiplantae</taxon>
        <taxon>Streptophyta</taxon>
        <taxon>Embryophyta</taxon>
        <taxon>Tracheophyta</taxon>
        <taxon>Spermatophyta</taxon>
        <taxon>Magnoliopsida</taxon>
        <taxon>eudicotyledons</taxon>
        <taxon>Gunneridae</taxon>
        <taxon>Pentapetalae</taxon>
        <taxon>asterids</taxon>
        <taxon>lamiids</taxon>
        <taxon>Lamiales</taxon>
        <taxon>Bignoniaceae</taxon>
        <taxon>Crescentiina</taxon>
        <taxon>Tabebuia alliance</taxon>
        <taxon>Handroanthus</taxon>
    </lineage>
</organism>
<evidence type="ECO:0000256" key="1">
    <source>
        <dbReference type="ARBA" id="ARBA00023013"/>
    </source>
</evidence>
<keyword evidence="5" id="KW-1185">Reference proteome</keyword>
<dbReference type="STRING" id="429701.A0A2G9G7Q2"/>
<dbReference type="GO" id="GO:0032875">
    <property type="term" value="P:regulation of DNA endoreduplication"/>
    <property type="evidence" value="ECO:0007669"/>
    <property type="project" value="InterPro"/>
</dbReference>
<reference evidence="4" key="1">
    <citation type="submission" date="2017-07" db="EMBL/GenBank/DDBJ databases">
        <authorList>
            <person name="Sun Z.S."/>
            <person name="Albrecht U."/>
            <person name="Echele G."/>
            <person name="Lee C.C."/>
        </authorList>
    </citation>
    <scope>NUCLEOTIDE SEQUENCE</scope>
    <source>
        <strain evidence="4">UFG-1</strain>
        <tissue evidence="4">Leaf</tissue>
    </source>
</reference>
<reference evidence="5" key="2">
    <citation type="journal article" date="2018" name="Gigascience">
        <title>Genome assembly of the Pink Ipe (Handroanthus impetiginosus, Bignoniaceae), a highly valued, ecologically keystone Neotropical timber forest tree.</title>
        <authorList>
            <person name="Silva-Junior O.B."/>
            <person name="Grattapaglia D."/>
            <person name="Novaes E."/>
            <person name="Collevatti R.G."/>
        </authorList>
    </citation>
    <scope>NUCLEOTIDE SEQUENCE [LARGE SCALE GENOMIC DNA]</scope>
    <source>
        <strain evidence="5">cv. UFG-1</strain>
    </source>
</reference>
<keyword evidence="1" id="KW-0649">Protein kinase inhibitor</keyword>
<dbReference type="GO" id="GO:0005634">
    <property type="term" value="C:nucleus"/>
    <property type="evidence" value="ECO:0007669"/>
    <property type="project" value="TreeGrafter"/>
</dbReference>